<evidence type="ECO:0000313" key="3">
    <source>
        <dbReference type="EMBL" id="KAK7111317.1"/>
    </source>
</evidence>
<dbReference type="AlphaFoldDB" id="A0AAN9GJY7"/>
<feature type="region of interest" description="Disordered" evidence="1">
    <location>
        <begin position="203"/>
        <end position="226"/>
    </location>
</feature>
<feature type="compositionally biased region" description="Polar residues" evidence="1">
    <location>
        <begin position="245"/>
        <end position="301"/>
    </location>
</feature>
<evidence type="ECO:0000256" key="1">
    <source>
        <dbReference type="SAM" id="MobiDB-lite"/>
    </source>
</evidence>
<keyword evidence="2" id="KW-0812">Transmembrane</keyword>
<gene>
    <name evidence="3" type="ORF">V1264_010973</name>
</gene>
<evidence type="ECO:0000256" key="2">
    <source>
        <dbReference type="SAM" id="Phobius"/>
    </source>
</evidence>
<proteinExistence type="predicted"/>
<accession>A0AAN9GJY7</accession>
<keyword evidence="4" id="KW-1185">Reference proteome</keyword>
<feature type="compositionally biased region" description="Polar residues" evidence="1">
    <location>
        <begin position="308"/>
        <end position="365"/>
    </location>
</feature>
<comment type="caution">
    <text evidence="3">The sequence shown here is derived from an EMBL/GenBank/DDBJ whole genome shotgun (WGS) entry which is preliminary data.</text>
</comment>
<sequence length="511" mass="54404">MIPLNAIGREYVVGSIYVTDVATLLKIVPLQAGDQFLYNNVSYTATRDRQVFEFESNITEIVHILADIPVFVGQLTGCTTAGNNPDLTMTLPVPVDHWETSYQMYVSSNEITSSNRNETFLCLLVPLGVEITVLGSDSQATVSQMTQEDYVLLTVEVMTDGLVTVRCVNSTNCQPFTGYMLHNMRARSSAFAMRKTLMTEDMTTSGMSSTSVGSSGTPLTSSEPTTPFTITSLSTESRAATNSTVWLTGDTTHTDVPTLSSDATTTEMSSGSVQDATTTRGLVSSDEATSTNTASTLSETSAAIDDASFSTVGDTKGTSNAYSPFSTASSRTDDLSSSVADIEETSNVHSPLSTASSRTENVSSSVANTEGISNAYSPFSTASSSTENVPSSVADSGVTTNVYSPSTADTTSVTNPHSQTATNLLCRCRCGQKKVNKDLANRTEAIIADLTTDKKQLSSYIRSKTSALDRRMSSAVLGASVGIVSFVVVFGFILVLDVGAFVRKWTDRKQH</sequence>
<evidence type="ECO:0000313" key="4">
    <source>
        <dbReference type="Proteomes" id="UP001374579"/>
    </source>
</evidence>
<keyword evidence="2" id="KW-0472">Membrane</keyword>
<feature type="transmembrane region" description="Helical" evidence="2">
    <location>
        <begin position="475"/>
        <end position="502"/>
    </location>
</feature>
<feature type="compositionally biased region" description="Low complexity" evidence="1">
    <location>
        <begin position="203"/>
        <end position="222"/>
    </location>
</feature>
<feature type="region of interest" description="Disordered" evidence="1">
    <location>
        <begin position="245"/>
        <end position="365"/>
    </location>
</feature>
<dbReference type="Proteomes" id="UP001374579">
    <property type="component" value="Unassembled WGS sequence"/>
</dbReference>
<name>A0AAN9GJY7_9CAEN</name>
<organism evidence="3 4">
    <name type="scientific">Littorina saxatilis</name>
    <dbReference type="NCBI Taxonomy" id="31220"/>
    <lineage>
        <taxon>Eukaryota</taxon>
        <taxon>Metazoa</taxon>
        <taxon>Spiralia</taxon>
        <taxon>Lophotrochozoa</taxon>
        <taxon>Mollusca</taxon>
        <taxon>Gastropoda</taxon>
        <taxon>Caenogastropoda</taxon>
        <taxon>Littorinimorpha</taxon>
        <taxon>Littorinoidea</taxon>
        <taxon>Littorinidae</taxon>
        <taxon>Littorina</taxon>
    </lineage>
</organism>
<protein>
    <submittedName>
        <fullName evidence="3">Uncharacterized protein</fullName>
    </submittedName>
</protein>
<reference evidence="3 4" key="1">
    <citation type="submission" date="2024-02" db="EMBL/GenBank/DDBJ databases">
        <title>Chromosome-scale genome assembly of the rough periwinkle Littorina saxatilis.</title>
        <authorList>
            <person name="De Jode A."/>
            <person name="Faria R."/>
            <person name="Formenti G."/>
            <person name="Sims Y."/>
            <person name="Smith T.P."/>
            <person name="Tracey A."/>
            <person name="Wood J.M.D."/>
            <person name="Zagrodzka Z.B."/>
            <person name="Johannesson K."/>
            <person name="Butlin R.K."/>
            <person name="Leder E.H."/>
        </authorList>
    </citation>
    <scope>NUCLEOTIDE SEQUENCE [LARGE SCALE GENOMIC DNA]</scope>
    <source>
        <strain evidence="3">Snail1</strain>
        <tissue evidence="3">Muscle</tissue>
    </source>
</reference>
<dbReference type="EMBL" id="JBAMIC010000002">
    <property type="protein sequence ID" value="KAK7111317.1"/>
    <property type="molecule type" value="Genomic_DNA"/>
</dbReference>
<keyword evidence="2" id="KW-1133">Transmembrane helix</keyword>